<dbReference type="SUPFAM" id="SSF46785">
    <property type="entry name" value="Winged helix' DNA-binding domain"/>
    <property type="match status" value="1"/>
</dbReference>
<evidence type="ECO:0000256" key="2">
    <source>
        <dbReference type="ARBA" id="ARBA00023015"/>
    </source>
</evidence>
<proteinExistence type="inferred from homology"/>
<dbReference type="EMBL" id="JAJNUD010000005">
    <property type="protein sequence ID" value="MCD5517674.1"/>
    <property type="molecule type" value="Genomic_DNA"/>
</dbReference>
<comment type="caution">
    <text evidence="6">The sequence shown here is derived from an EMBL/GenBank/DDBJ whole genome shotgun (WGS) entry which is preliminary data.</text>
</comment>
<comment type="similarity">
    <text evidence="1">Belongs to the LysR transcriptional regulatory family.</text>
</comment>
<evidence type="ECO:0000256" key="4">
    <source>
        <dbReference type="ARBA" id="ARBA00023163"/>
    </source>
</evidence>
<accession>A0ABD4SBE4</accession>
<keyword evidence="2" id="KW-0805">Transcription regulation</keyword>
<dbReference type="PRINTS" id="PR00039">
    <property type="entry name" value="HTHLYSR"/>
</dbReference>
<evidence type="ECO:0000256" key="1">
    <source>
        <dbReference type="ARBA" id="ARBA00009437"/>
    </source>
</evidence>
<dbReference type="InterPro" id="IPR000847">
    <property type="entry name" value="LysR_HTH_N"/>
</dbReference>
<organism evidence="6 7">
    <name type="scientific">Lactobacillus delbrueckii subsp. allosunkii</name>
    <dbReference type="NCBI Taxonomy" id="1050107"/>
    <lineage>
        <taxon>Bacteria</taxon>
        <taxon>Bacillati</taxon>
        <taxon>Bacillota</taxon>
        <taxon>Bacilli</taxon>
        <taxon>Lactobacillales</taxon>
        <taxon>Lactobacillaceae</taxon>
        <taxon>Lactobacillus</taxon>
    </lineage>
</organism>
<dbReference type="SUPFAM" id="SSF53850">
    <property type="entry name" value="Periplasmic binding protein-like II"/>
    <property type="match status" value="1"/>
</dbReference>
<gene>
    <name evidence="6" type="ORF">LOB39_03660</name>
</gene>
<dbReference type="PANTHER" id="PTHR30346:SF28">
    <property type="entry name" value="HTH-TYPE TRANSCRIPTIONAL REGULATOR CYNR"/>
    <property type="match status" value="1"/>
</dbReference>
<dbReference type="Pfam" id="PF00126">
    <property type="entry name" value="HTH_1"/>
    <property type="match status" value="1"/>
</dbReference>
<dbReference type="CDD" id="cd05466">
    <property type="entry name" value="PBP2_LTTR_substrate"/>
    <property type="match status" value="1"/>
</dbReference>
<evidence type="ECO:0000256" key="3">
    <source>
        <dbReference type="ARBA" id="ARBA00023125"/>
    </source>
</evidence>
<dbReference type="PROSITE" id="PS50931">
    <property type="entry name" value="HTH_LYSR"/>
    <property type="match status" value="1"/>
</dbReference>
<dbReference type="InterPro" id="IPR036390">
    <property type="entry name" value="WH_DNA-bd_sf"/>
</dbReference>
<protein>
    <submittedName>
        <fullName evidence="6">LysR family transcriptional regulator</fullName>
    </submittedName>
</protein>
<dbReference type="FunFam" id="1.10.10.10:FF:000001">
    <property type="entry name" value="LysR family transcriptional regulator"/>
    <property type="match status" value="1"/>
</dbReference>
<sequence>MYNSELDTFLAVAEAGSFSKAAKKLYISTPAVVQQMNLLEKRLNVQLFVRNTHGVTLTPAGIEFIQWSRQIIFDCQQAEKELGKYQQKIVFASGYLNGQTLSSRLIPQFQKNHPKAQISFREINDYQQIPAEVDILEMTYAKEPLSEHEFSFISIVPSPLRVALPASHPLAKKKQLSLQDLAAQDLEIVAPSIAGSEDVMLSKLLNVRPAVKLHYYSVFNKAVVNQAQLTKHLLLIPEAYSELCHPYIVKPVSWSFATSYGFYCRKPVPKLVQEFIDLAQKS</sequence>
<dbReference type="AlphaFoldDB" id="A0ABD4SBE4"/>
<dbReference type="Gene3D" id="1.10.10.10">
    <property type="entry name" value="Winged helix-like DNA-binding domain superfamily/Winged helix DNA-binding domain"/>
    <property type="match status" value="1"/>
</dbReference>
<dbReference type="InterPro" id="IPR005119">
    <property type="entry name" value="LysR_subst-bd"/>
</dbReference>
<dbReference type="Proteomes" id="UP001320314">
    <property type="component" value="Unassembled WGS sequence"/>
</dbReference>
<dbReference type="PANTHER" id="PTHR30346">
    <property type="entry name" value="TRANSCRIPTIONAL DUAL REGULATOR HCAR-RELATED"/>
    <property type="match status" value="1"/>
</dbReference>
<dbReference type="Pfam" id="PF03466">
    <property type="entry name" value="LysR_substrate"/>
    <property type="match status" value="1"/>
</dbReference>
<dbReference type="Gene3D" id="3.40.190.290">
    <property type="match status" value="1"/>
</dbReference>
<keyword evidence="3" id="KW-0238">DNA-binding</keyword>
<dbReference type="GO" id="GO:0003677">
    <property type="term" value="F:DNA binding"/>
    <property type="evidence" value="ECO:0007669"/>
    <property type="project" value="UniProtKB-KW"/>
</dbReference>
<evidence type="ECO:0000313" key="6">
    <source>
        <dbReference type="EMBL" id="MCD5517674.1"/>
    </source>
</evidence>
<reference evidence="6 7" key="1">
    <citation type="submission" date="2021-12" db="EMBL/GenBank/DDBJ databases">
        <title>Antimicrobial susceptibility of Lactobacillus delbrueckii subsp. lactis obtained from milk products and other habitats.</title>
        <authorList>
            <person name="Shani N."/>
        </authorList>
    </citation>
    <scope>NUCLEOTIDE SEQUENCE [LARGE SCALE GENOMIC DNA]</scope>
    <source>
        <strain evidence="6 7">CIRM BIA 266</strain>
    </source>
</reference>
<evidence type="ECO:0000313" key="7">
    <source>
        <dbReference type="Proteomes" id="UP001320314"/>
    </source>
</evidence>
<dbReference type="InterPro" id="IPR036388">
    <property type="entry name" value="WH-like_DNA-bd_sf"/>
</dbReference>
<evidence type="ECO:0000259" key="5">
    <source>
        <dbReference type="PROSITE" id="PS50931"/>
    </source>
</evidence>
<feature type="domain" description="HTH lysR-type" evidence="5">
    <location>
        <begin position="1"/>
        <end position="58"/>
    </location>
</feature>
<name>A0ABD4SBE4_9LACO</name>
<keyword evidence="4" id="KW-0804">Transcription</keyword>
<dbReference type="RefSeq" id="WP_231523353.1">
    <property type="nucleotide sequence ID" value="NZ_JAJNUD010000005.1"/>
</dbReference>